<accession>A0A9P8UWT0</accession>
<evidence type="ECO:0000256" key="1">
    <source>
        <dbReference type="SAM" id="MobiDB-lite"/>
    </source>
</evidence>
<sequence>MPSQDIKSVLQTKPVTFTLRTGGGKWKCTIHGDRPSYEKHRAAVPGIARTDSDISATSSKTTSSAGSIRSH</sequence>
<dbReference type="Proteomes" id="UP000758603">
    <property type="component" value="Unassembled WGS sequence"/>
</dbReference>
<feature type="compositionally biased region" description="Low complexity" evidence="1">
    <location>
        <begin position="53"/>
        <end position="71"/>
    </location>
</feature>
<feature type="region of interest" description="Disordered" evidence="1">
    <location>
        <begin position="47"/>
        <end position="71"/>
    </location>
</feature>
<dbReference type="OrthoDB" id="5221152at2759"/>
<comment type="caution">
    <text evidence="2">The sequence shown here is derived from an EMBL/GenBank/DDBJ whole genome shotgun (WGS) entry which is preliminary data.</text>
</comment>
<reference evidence="2" key="1">
    <citation type="journal article" date="2021" name="Nat. Commun.">
        <title>Genetic determinants of endophytism in the Arabidopsis root mycobiome.</title>
        <authorList>
            <person name="Mesny F."/>
            <person name="Miyauchi S."/>
            <person name="Thiergart T."/>
            <person name="Pickel B."/>
            <person name="Atanasova L."/>
            <person name="Karlsson M."/>
            <person name="Huettel B."/>
            <person name="Barry K.W."/>
            <person name="Haridas S."/>
            <person name="Chen C."/>
            <person name="Bauer D."/>
            <person name="Andreopoulos W."/>
            <person name="Pangilinan J."/>
            <person name="LaButti K."/>
            <person name="Riley R."/>
            <person name="Lipzen A."/>
            <person name="Clum A."/>
            <person name="Drula E."/>
            <person name="Henrissat B."/>
            <person name="Kohler A."/>
            <person name="Grigoriev I.V."/>
            <person name="Martin F.M."/>
            <person name="Hacquard S."/>
        </authorList>
    </citation>
    <scope>NUCLEOTIDE SEQUENCE</scope>
    <source>
        <strain evidence="2">MPI-SDFR-AT-0073</strain>
    </source>
</reference>
<dbReference type="EMBL" id="JAGPXC010000001">
    <property type="protein sequence ID" value="KAH6659787.1"/>
    <property type="molecule type" value="Genomic_DNA"/>
</dbReference>
<dbReference type="GeneID" id="70135168"/>
<proteinExistence type="predicted"/>
<evidence type="ECO:0000313" key="3">
    <source>
        <dbReference type="Proteomes" id="UP000758603"/>
    </source>
</evidence>
<organism evidence="2 3">
    <name type="scientific">Truncatella angustata</name>
    <dbReference type="NCBI Taxonomy" id="152316"/>
    <lineage>
        <taxon>Eukaryota</taxon>
        <taxon>Fungi</taxon>
        <taxon>Dikarya</taxon>
        <taxon>Ascomycota</taxon>
        <taxon>Pezizomycotina</taxon>
        <taxon>Sordariomycetes</taxon>
        <taxon>Xylariomycetidae</taxon>
        <taxon>Amphisphaeriales</taxon>
        <taxon>Sporocadaceae</taxon>
        <taxon>Truncatella</taxon>
    </lineage>
</organism>
<name>A0A9P8UWT0_9PEZI</name>
<protein>
    <submittedName>
        <fullName evidence="2">Uncharacterized protein</fullName>
    </submittedName>
</protein>
<gene>
    <name evidence="2" type="ORF">BKA67DRAFT_653003</name>
</gene>
<evidence type="ECO:0000313" key="2">
    <source>
        <dbReference type="EMBL" id="KAH6659787.1"/>
    </source>
</evidence>
<keyword evidence="3" id="KW-1185">Reference proteome</keyword>
<dbReference type="AlphaFoldDB" id="A0A9P8UWT0"/>
<dbReference type="RefSeq" id="XP_045963918.1">
    <property type="nucleotide sequence ID" value="XM_046106277.1"/>
</dbReference>